<keyword evidence="2" id="KW-1185">Reference proteome</keyword>
<dbReference type="Gene3D" id="1.10.10.10">
    <property type="entry name" value="Winged helix-like DNA-binding domain superfamily/Winged helix DNA-binding domain"/>
    <property type="match status" value="1"/>
</dbReference>
<dbReference type="EMBL" id="JBHSJG010000055">
    <property type="protein sequence ID" value="MFC4989822.1"/>
    <property type="molecule type" value="Genomic_DNA"/>
</dbReference>
<dbReference type="AlphaFoldDB" id="A0ABD5QJL2"/>
<dbReference type="RefSeq" id="WP_224828631.1">
    <property type="nucleotide sequence ID" value="NZ_JAIVEF010000008.1"/>
</dbReference>
<dbReference type="InterPro" id="IPR011991">
    <property type="entry name" value="ArsR-like_HTH"/>
</dbReference>
<evidence type="ECO:0000313" key="1">
    <source>
        <dbReference type="EMBL" id="MFC4989822.1"/>
    </source>
</evidence>
<name>A0ABD5QJL2_9EURY</name>
<dbReference type="Proteomes" id="UP001595925">
    <property type="component" value="Unassembled WGS sequence"/>
</dbReference>
<dbReference type="InterPro" id="IPR036388">
    <property type="entry name" value="WH-like_DNA-bd_sf"/>
</dbReference>
<proteinExistence type="predicted"/>
<reference evidence="1 2" key="1">
    <citation type="journal article" date="2019" name="Int. J. Syst. Evol. Microbiol.">
        <title>The Global Catalogue of Microorganisms (GCM) 10K type strain sequencing project: providing services to taxonomists for standard genome sequencing and annotation.</title>
        <authorList>
            <consortium name="The Broad Institute Genomics Platform"/>
            <consortium name="The Broad Institute Genome Sequencing Center for Infectious Disease"/>
            <person name="Wu L."/>
            <person name="Ma J."/>
        </authorList>
    </citation>
    <scope>NUCLEOTIDE SEQUENCE [LARGE SCALE GENOMIC DNA]</scope>
    <source>
        <strain evidence="1 2">CGMCC 1.15824</strain>
    </source>
</reference>
<dbReference type="CDD" id="cd00090">
    <property type="entry name" value="HTH_ARSR"/>
    <property type="match status" value="1"/>
</dbReference>
<comment type="caution">
    <text evidence="1">The sequence shown here is derived from an EMBL/GenBank/DDBJ whole genome shotgun (WGS) entry which is preliminary data.</text>
</comment>
<dbReference type="SUPFAM" id="SSF46785">
    <property type="entry name" value="Winged helix' DNA-binding domain"/>
    <property type="match status" value="1"/>
</dbReference>
<accession>A0ABD5QJL2</accession>
<dbReference type="InterPro" id="IPR036390">
    <property type="entry name" value="WH_DNA-bd_sf"/>
</dbReference>
<organism evidence="1 2">
    <name type="scientific">Saliphagus infecundisoli</name>
    <dbReference type="NCBI Taxonomy" id="1849069"/>
    <lineage>
        <taxon>Archaea</taxon>
        <taxon>Methanobacteriati</taxon>
        <taxon>Methanobacteriota</taxon>
        <taxon>Stenosarchaea group</taxon>
        <taxon>Halobacteria</taxon>
        <taxon>Halobacteriales</taxon>
        <taxon>Natrialbaceae</taxon>
        <taxon>Saliphagus</taxon>
    </lineage>
</organism>
<gene>
    <name evidence="1" type="ORF">ACFPFO_19065</name>
</gene>
<sequence length="125" mass="13738">MVRDLPSTEGPPALQTVLDALGDPECRAILSEATEPMTATELAETCDISQSTVYRKLDLLTEASLVDERTGVGSEGGRISQYERDMTDVSVSIDETGEFSIELDRPSRHADERLAEMWSEMGDEL</sequence>
<dbReference type="Pfam" id="PF12840">
    <property type="entry name" value="HTH_20"/>
    <property type="match status" value="1"/>
</dbReference>
<evidence type="ECO:0000313" key="2">
    <source>
        <dbReference type="Proteomes" id="UP001595925"/>
    </source>
</evidence>
<protein>
    <submittedName>
        <fullName evidence="1">Helix-turn-helix domain-containing protein</fullName>
    </submittedName>
</protein>